<gene>
    <name evidence="1" type="ORF">AALO17_13600</name>
</gene>
<dbReference type="AlphaFoldDB" id="A0A140DV17"/>
<dbReference type="KEGG" id="fro:AALO17_13600"/>
<dbReference type="EMBL" id="CP011391">
    <property type="protein sequence ID" value="AMK54494.1"/>
    <property type="molecule type" value="Genomic_DNA"/>
</dbReference>
<keyword evidence="2" id="KW-1185">Reference proteome</keyword>
<dbReference type="Proteomes" id="UP000069771">
    <property type="component" value="Chromosome"/>
</dbReference>
<proteinExistence type="predicted"/>
<protein>
    <submittedName>
        <fullName evidence="1">Uncharacterized protein</fullName>
    </submittedName>
</protein>
<evidence type="ECO:0000313" key="1">
    <source>
        <dbReference type="EMBL" id="AMK54494.1"/>
    </source>
</evidence>
<dbReference type="STRING" id="1702221.AALO17_13600"/>
<organism evidence="1 2">
    <name type="scientific">Faecalibaculum rodentium</name>
    <dbReference type="NCBI Taxonomy" id="1702221"/>
    <lineage>
        <taxon>Bacteria</taxon>
        <taxon>Bacillati</taxon>
        <taxon>Bacillota</taxon>
        <taxon>Erysipelotrichia</taxon>
        <taxon>Erysipelotrichales</taxon>
        <taxon>Erysipelotrichaceae</taxon>
        <taxon>Faecalibaculum</taxon>
    </lineage>
</organism>
<accession>A0A140DV17</accession>
<evidence type="ECO:0000313" key="2">
    <source>
        <dbReference type="Proteomes" id="UP000069771"/>
    </source>
</evidence>
<sequence>MDSLFSDCQCRRTPEAGNATVMTDSAISRRKMTCLLK</sequence>
<name>A0A140DV17_9FIRM</name>
<reference evidence="1 2" key="1">
    <citation type="journal article" date="2016" name="Gut Pathog.">
        <title>Whole genome sequencing of "Faecalibaculum rodentium" ALO17, isolated from C57BL/6J laboratory mouse feces.</title>
        <authorList>
            <person name="Lim S."/>
            <person name="Chang D.H."/>
            <person name="Ahn S."/>
            <person name="Kim B.C."/>
        </authorList>
    </citation>
    <scope>NUCLEOTIDE SEQUENCE [LARGE SCALE GENOMIC DNA]</scope>
    <source>
        <strain evidence="1 2">Alo17</strain>
    </source>
</reference>